<evidence type="ECO:0000313" key="7">
    <source>
        <dbReference type="EMBL" id="GAT58532.1"/>
    </source>
</evidence>
<keyword evidence="2" id="KW-0227">DNA damage</keyword>
<feature type="region of interest" description="Disordered" evidence="5">
    <location>
        <begin position="284"/>
        <end position="303"/>
    </location>
</feature>
<sequence length="631" mass="71166">MDDDNFNATVQLLDGKLHDGARNSLKMANFLGYNTVEAAICVIDAISSDKRVSYLQLMQRTRALESEIAQERVELKAEKELSAAAKQSNEELLERTKVLEAQLLAARESMETLRLELQTEKESRSSLNITHRSTQKELRDLQRRYDDLVATKQKADERYVKDQRKLHTLMLYVKSGEYKALYDEYQSSSSSMSSEERKQKSRALEVMLTTKLEEIGLEFPPNFSKLAENKENERTPTAETRSTPKRRSQSSPRALEKSSVANTARPIAKDHSGVILVPNSSDVEFSPERHYDTDPAEQPLPLPALVPQDADVSRTESDYSQDPFPLINPELPAISKPASEPEPIVQPTPPVSTERKHKIEPTFSAKPQSRSRNSEGSTPSAGEDNEPPRKQRRISSPGPSDRSKRRISGGIPGSAESPLYVSGGDTPPTKPTSSRSKKTTSKRHDTPKSELRTPVVNARASSSKQPIDYSVYKGHGRYARKDGPENQTINARFGINPARNGGMDQEYDEVVRGADKRRKLHGEDCECCRGYYENVGPMPNRLQPPLWRSPPKDPPPPPTREEQIAAHKQSVSRHRSDWKRAKTPPGYWTIGFPNTQQVETINERAREMQQEKEQLVEQEAARENGRYYRKG</sequence>
<feature type="region of interest" description="Disordered" evidence="5">
    <location>
        <begin position="222"/>
        <end position="275"/>
    </location>
</feature>
<evidence type="ECO:0000256" key="5">
    <source>
        <dbReference type="SAM" id="MobiDB-lite"/>
    </source>
</evidence>
<evidence type="ECO:0000259" key="6">
    <source>
        <dbReference type="Pfam" id="PF08573"/>
    </source>
</evidence>
<feature type="coiled-coil region" evidence="4">
    <location>
        <begin position="61"/>
        <end position="158"/>
    </location>
</feature>
<feature type="domain" description="DNA endonuclease activator Ctp1 C-terminal" evidence="6">
    <location>
        <begin position="506"/>
        <end position="597"/>
    </location>
</feature>
<dbReference type="PANTHER" id="PTHR15107">
    <property type="entry name" value="RETINOBLASTOMA BINDING PROTEIN 8"/>
    <property type="match status" value="1"/>
</dbReference>
<comment type="subcellular location">
    <subcellularLocation>
        <location evidence="1">Nucleus</location>
    </subcellularLocation>
</comment>
<feature type="compositionally biased region" description="Polar residues" evidence="5">
    <location>
        <begin position="365"/>
        <end position="380"/>
    </location>
</feature>
<evidence type="ECO:0000256" key="1">
    <source>
        <dbReference type="ARBA" id="ARBA00004123"/>
    </source>
</evidence>
<proteinExistence type="predicted"/>
<accession>A0ABQ0M5H9</accession>
<keyword evidence="8" id="KW-1185">Reference proteome</keyword>
<dbReference type="InterPro" id="IPR033316">
    <property type="entry name" value="RBBP8-like"/>
</dbReference>
<dbReference type="InterPro" id="IPR013882">
    <property type="entry name" value="Ctp1_C"/>
</dbReference>
<keyword evidence="3" id="KW-0539">Nucleus</keyword>
<dbReference type="Proteomes" id="UP000815677">
    <property type="component" value="Unassembled WGS sequence"/>
</dbReference>
<dbReference type="Pfam" id="PF08573">
    <property type="entry name" value="SAE2"/>
    <property type="match status" value="1"/>
</dbReference>
<feature type="compositionally biased region" description="Basic and acidic residues" evidence="5">
    <location>
        <begin position="227"/>
        <end position="236"/>
    </location>
</feature>
<protein>
    <recommendedName>
        <fullName evidence="6">DNA endonuclease activator Ctp1 C-terminal domain-containing protein</fullName>
    </recommendedName>
</protein>
<organism evidence="7 8">
    <name type="scientific">Mycena chlorophos</name>
    <name type="common">Agaric fungus</name>
    <name type="synonym">Agaricus chlorophos</name>
    <dbReference type="NCBI Taxonomy" id="658473"/>
    <lineage>
        <taxon>Eukaryota</taxon>
        <taxon>Fungi</taxon>
        <taxon>Dikarya</taxon>
        <taxon>Basidiomycota</taxon>
        <taxon>Agaricomycotina</taxon>
        <taxon>Agaricomycetes</taxon>
        <taxon>Agaricomycetidae</taxon>
        <taxon>Agaricales</taxon>
        <taxon>Marasmiineae</taxon>
        <taxon>Mycenaceae</taxon>
        <taxon>Mycena</taxon>
    </lineage>
</organism>
<evidence type="ECO:0000256" key="2">
    <source>
        <dbReference type="ARBA" id="ARBA00022763"/>
    </source>
</evidence>
<feature type="region of interest" description="Disordered" evidence="5">
    <location>
        <begin position="309"/>
        <end position="504"/>
    </location>
</feature>
<reference evidence="7" key="1">
    <citation type="submission" date="2014-09" db="EMBL/GenBank/DDBJ databases">
        <title>Genome sequence of the luminous mushroom Mycena chlorophos for searching fungal bioluminescence genes.</title>
        <authorList>
            <person name="Tanaka Y."/>
            <person name="Kasuga D."/>
            <person name="Oba Y."/>
            <person name="Hase S."/>
            <person name="Sato K."/>
            <person name="Oba Y."/>
            <person name="Sakakibara Y."/>
        </authorList>
    </citation>
    <scope>NUCLEOTIDE SEQUENCE</scope>
</reference>
<evidence type="ECO:0000313" key="8">
    <source>
        <dbReference type="Proteomes" id="UP000815677"/>
    </source>
</evidence>
<gene>
    <name evidence="7" type="ORF">MCHLO_14956</name>
</gene>
<evidence type="ECO:0000256" key="4">
    <source>
        <dbReference type="SAM" id="Coils"/>
    </source>
</evidence>
<dbReference type="PANTHER" id="PTHR15107:SF0">
    <property type="entry name" value="DNA ENDONUCLEASE ACTIVATOR CTP1 C-TERMINAL DOMAIN-CONTAINING PROTEIN"/>
    <property type="match status" value="1"/>
</dbReference>
<name>A0ABQ0M5H9_MYCCL</name>
<keyword evidence="4" id="KW-0175">Coiled coil</keyword>
<feature type="region of interest" description="Disordered" evidence="5">
    <location>
        <begin position="605"/>
        <end position="631"/>
    </location>
</feature>
<feature type="compositionally biased region" description="Basic and acidic residues" evidence="5">
    <location>
        <begin position="442"/>
        <end position="451"/>
    </location>
</feature>
<feature type="region of interest" description="Disordered" evidence="5">
    <location>
        <begin position="538"/>
        <end position="592"/>
    </location>
</feature>
<evidence type="ECO:0000256" key="3">
    <source>
        <dbReference type="ARBA" id="ARBA00023242"/>
    </source>
</evidence>
<dbReference type="EMBL" id="DF849740">
    <property type="protein sequence ID" value="GAT58532.1"/>
    <property type="molecule type" value="Genomic_DNA"/>
</dbReference>